<gene>
    <name evidence="1" type="ORF">KR50_04150</name>
</gene>
<reference evidence="1 2" key="1">
    <citation type="submission" date="2015-01" db="EMBL/GenBank/DDBJ databases">
        <title>Jeotgalibacillus campisalis genome sequencing.</title>
        <authorList>
            <person name="Goh K.M."/>
            <person name="Chan K.-G."/>
            <person name="Yaakop A.S."/>
            <person name="Ee R."/>
            <person name="Gan H.M."/>
            <person name="Chan C.S."/>
        </authorList>
    </citation>
    <scope>NUCLEOTIDE SEQUENCE [LARGE SCALE GENOMIC DNA]</scope>
    <source>
        <strain evidence="1 2">SF-57</strain>
    </source>
</reference>
<keyword evidence="2" id="KW-1185">Reference proteome</keyword>
<sequence>MFDIPFLHPFSSLLKITRTFSSNHIYIRVFHFSSPSFSYRCTYGVAFSLYNYRAHSGDFFSCCLQSPYDDGPLTSLTLCSPQISLLQTPFPLPSTLFSGCRALLFFYNDLRGQLFCSIRKSISPRISRNVFPDNTCTISEFQCFFCSPLFTSFLLKVFRMYSRSVTLLCYFLYSFHTLLPANSRNEGPR</sequence>
<dbReference type="PATRIC" id="fig|220754.4.peg.425"/>
<dbReference type="AlphaFoldDB" id="A0A0C2W928"/>
<protein>
    <submittedName>
        <fullName evidence="1">Uncharacterized protein</fullName>
    </submittedName>
</protein>
<dbReference type="EMBL" id="JXRR01000001">
    <property type="protein sequence ID" value="KIL53086.1"/>
    <property type="molecule type" value="Genomic_DNA"/>
</dbReference>
<name>A0A0C2W928_9BACL</name>
<evidence type="ECO:0000313" key="1">
    <source>
        <dbReference type="EMBL" id="KIL53086.1"/>
    </source>
</evidence>
<comment type="caution">
    <text evidence="1">The sequence shown here is derived from an EMBL/GenBank/DDBJ whole genome shotgun (WGS) entry which is preliminary data.</text>
</comment>
<dbReference type="Proteomes" id="UP000031972">
    <property type="component" value="Unassembled WGS sequence"/>
</dbReference>
<accession>A0A0C2W928</accession>
<evidence type="ECO:0000313" key="2">
    <source>
        <dbReference type="Proteomes" id="UP000031972"/>
    </source>
</evidence>
<organism evidence="1 2">
    <name type="scientific">Jeotgalibacillus campisalis</name>
    <dbReference type="NCBI Taxonomy" id="220754"/>
    <lineage>
        <taxon>Bacteria</taxon>
        <taxon>Bacillati</taxon>
        <taxon>Bacillota</taxon>
        <taxon>Bacilli</taxon>
        <taxon>Bacillales</taxon>
        <taxon>Caryophanaceae</taxon>
        <taxon>Jeotgalibacillus</taxon>
    </lineage>
</organism>
<proteinExistence type="predicted"/>